<keyword evidence="3" id="KW-1185">Reference proteome</keyword>
<evidence type="ECO:0000313" key="3">
    <source>
        <dbReference type="Proteomes" id="UP000567067"/>
    </source>
</evidence>
<proteinExistence type="predicted"/>
<keyword evidence="1" id="KW-0732">Signal</keyword>
<gene>
    <name evidence="2" type="ORF">FHR92_005239</name>
</gene>
<name>A0A7W3SYS2_9BACL</name>
<protein>
    <submittedName>
        <fullName evidence="2">Uncharacterized protein</fullName>
    </submittedName>
</protein>
<dbReference type="EMBL" id="JACJIP010000066">
    <property type="protein sequence ID" value="MBA9088721.1"/>
    <property type="molecule type" value="Genomic_DNA"/>
</dbReference>
<evidence type="ECO:0000313" key="2">
    <source>
        <dbReference type="EMBL" id="MBA9088721.1"/>
    </source>
</evidence>
<organism evidence="2 3">
    <name type="scientific">Fontibacillus solani</name>
    <dbReference type="NCBI Taxonomy" id="1572857"/>
    <lineage>
        <taxon>Bacteria</taxon>
        <taxon>Bacillati</taxon>
        <taxon>Bacillota</taxon>
        <taxon>Bacilli</taxon>
        <taxon>Bacillales</taxon>
        <taxon>Paenibacillaceae</taxon>
        <taxon>Fontibacillus</taxon>
    </lineage>
</organism>
<reference evidence="2 3" key="1">
    <citation type="submission" date="2020-08" db="EMBL/GenBank/DDBJ databases">
        <title>Genomic Encyclopedia of Type Strains, Phase III (KMG-III): the genomes of soil and plant-associated and newly described type strains.</title>
        <authorList>
            <person name="Whitman W."/>
        </authorList>
    </citation>
    <scope>NUCLEOTIDE SEQUENCE [LARGE SCALE GENOMIC DNA]</scope>
    <source>
        <strain evidence="2 3">CECT 8693</strain>
    </source>
</reference>
<comment type="caution">
    <text evidence="2">The sequence shown here is derived from an EMBL/GenBank/DDBJ whole genome shotgun (WGS) entry which is preliminary data.</text>
</comment>
<sequence>MKKWAYIFGGFLLGAIVALSSQSTFAEVQSIVSGKEAMVDDASKTTSKIVDNGKTLTMYDTNDTKRVALGINDVADMSGFAFYGSDKNLKGQIYSLPKGFHIIAEDELLIRSFGQTTVQGDVVFEGNVKFKGTVDFSGAKVIGLK</sequence>
<dbReference type="RefSeq" id="WP_182540488.1">
    <property type="nucleotide sequence ID" value="NZ_JACJIP010000066.1"/>
</dbReference>
<evidence type="ECO:0000256" key="1">
    <source>
        <dbReference type="SAM" id="SignalP"/>
    </source>
</evidence>
<dbReference type="AlphaFoldDB" id="A0A7W3SYS2"/>
<accession>A0A7W3SYS2</accession>
<feature type="chain" id="PRO_5039687571" evidence="1">
    <location>
        <begin position="27"/>
        <end position="145"/>
    </location>
</feature>
<dbReference type="Proteomes" id="UP000567067">
    <property type="component" value="Unassembled WGS sequence"/>
</dbReference>
<feature type="signal peptide" evidence="1">
    <location>
        <begin position="1"/>
        <end position="26"/>
    </location>
</feature>